<dbReference type="EMBL" id="BPLQ01006097">
    <property type="protein sequence ID" value="GIY20079.1"/>
    <property type="molecule type" value="Genomic_DNA"/>
</dbReference>
<name>A0AAV4RHU1_9ARAC</name>
<dbReference type="AlphaFoldDB" id="A0AAV4RHU1"/>
<organism evidence="1 2">
    <name type="scientific">Caerostris darwini</name>
    <dbReference type="NCBI Taxonomy" id="1538125"/>
    <lineage>
        <taxon>Eukaryota</taxon>
        <taxon>Metazoa</taxon>
        <taxon>Ecdysozoa</taxon>
        <taxon>Arthropoda</taxon>
        <taxon>Chelicerata</taxon>
        <taxon>Arachnida</taxon>
        <taxon>Araneae</taxon>
        <taxon>Araneomorphae</taxon>
        <taxon>Entelegynae</taxon>
        <taxon>Araneoidea</taxon>
        <taxon>Araneidae</taxon>
        <taxon>Caerostris</taxon>
    </lineage>
</organism>
<protein>
    <submittedName>
        <fullName evidence="1">Uncharacterized protein</fullName>
    </submittedName>
</protein>
<proteinExistence type="predicted"/>
<evidence type="ECO:0000313" key="1">
    <source>
        <dbReference type="EMBL" id="GIY20079.1"/>
    </source>
</evidence>
<sequence length="179" mass="20017">MREKKRPIPIITFFILCNHSVVSEDNSKFSVTLCLMSGEVCSLCGQFSHLPFIMVMNSFQSVHLEIRTTQGSIIAPPLINPNLLPSIYHCSPLQQCDGHSSSLESRPSVIGKDPSDYPFLWHLVIGDPNLHRIRSSSGHLTSQIGGVMANAFAVKRTFILTGVLKRLRVKHWQTFKSSE</sequence>
<reference evidence="1 2" key="1">
    <citation type="submission" date="2021-06" db="EMBL/GenBank/DDBJ databases">
        <title>Caerostris darwini draft genome.</title>
        <authorList>
            <person name="Kono N."/>
            <person name="Arakawa K."/>
        </authorList>
    </citation>
    <scope>NUCLEOTIDE SEQUENCE [LARGE SCALE GENOMIC DNA]</scope>
</reference>
<keyword evidence="2" id="KW-1185">Reference proteome</keyword>
<accession>A0AAV4RHU1</accession>
<evidence type="ECO:0000313" key="2">
    <source>
        <dbReference type="Proteomes" id="UP001054837"/>
    </source>
</evidence>
<comment type="caution">
    <text evidence="1">The sequence shown here is derived from an EMBL/GenBank/DDBJ whole genome shotgun (WGS) entry which is preliminary data.</text>
</comment>
<dbReference type="Proteomes" id="UP001054837">
    <property type="component" value="Unassembled WGS sequence"/>
</dbReference>
<gene>
    <name evidence="1" type="ORF">CDAR_89911</name>
</gene>